<keyword evidence="3" id="KW-0804">Transcription</keyword>
<dbReference type="InterPro" id="IPR010982">
    <property type="entry name" value="Lambda_DNA-bd_dom_sf"/>
</dbReference>
<evidence type="ECO:0000256" key="3">
    <source>
        <dbReference type="ARBA" id="ARBA00023163"/>
    </source>
</evidence>
<proteinExistence type="predicted"/>
<organism evidence="5 6">
    <name type="scientific">Burkholderia cepacia</name>
    <name type="common">Pseudomonas cepacia</name>
    <dbReference type="NCBI Taxonomy" id="292"/>
    <lineage>
        <taxon>Bacteria</taxon>
        <taxon>Pseudomonadati</taxon>
        <taxon>Pseudomonadota</taxon>
        <taxon>Betaproteobacteria</taxon>
        <taxon>Burkholderiales</taxon>
        <taxon>Burkholderiaceae</taxon>
        <taxon>Burkholderia</taxon>
        <taxon>Burkholderia cepacia complex</taxon>
    </lineage>
</organism>
<dbReference type="Pfam" id="PF01381">
    <property type="entry name" value="HTH_3"/>
    <property type="match status" value="1"/>
</dbReference>
<keyword evidence="1" id="KW-0805">Transcription regulation</keyword>
<feature type="domain" description="HTH cro/C1-type" evidence="4">
    <location>
        <begin position="45"/>
        <end position="83"/>
    </location>
</feature>
<dbReference type="RefSeq" id="WP_059590709.1">
    <property type="nucleotide sequence ID" value="NZ_CP013443.1"/>
</dbReference>
<dbReference type="PROSITE" id="PS50943">
    <property type="entry name" value="HTH_CROC1"/>
    <property type="match status" value="1"/>
</dbReference>
<dbReference type="PANTHER" id="PTHR36511">
    <property type="entry name" value="MERR FAMILY BACTERIAL REGULATORY PROTEIN"/>
    <property type="match status" value="1"/>
</dbReference>
<dbReference type="InterPro" id="IPR052359">
    <property type="entry name" value="HTH-type_reg/antitoxin"/>
</dbReference>
<dbReference type="PANTHER" id="PTHR36511:SF3">
    <property type="entry name" value="ANTITOXIN HIGA-2"/>
    <property type="match status" value="1"/>
</dbReference>
<evidence type="ECO:0000313" key="5">
    <source>
        <dbReference type="EMBL" id="AOK15955.1"/>
    </source>
</evidence>
<evidence type="ECO:0000313" key="6">
    <source>
        <dbReference type="Proteomes" id="UP000094776"/>
    </source>
</evidence>
<dbReference type="CDD" id="cd00093">
    <property type="entry name" value="HTH_XRE"/>
    <property type="match status" value="1"/>
</dbReference>
<protein>
    <submittedName>
        <fullName evidence="5">XRE family transcriptional regulator</fullName>
    </submittedName>
</protein>
<dbReference type="Gene3D" id="1.10.260.40">
    <property type="entry name" value="lambda repressor-like DNA-binding domains"/>
    <property type="match status" value="1"/>
</dbReference>
<dbReference type="AlphaFoldDB" id="A0A1B4PPY9"/>
<name>A0A1B4PPY9_BURCE</name>
<sequence>MKKRNLFAELTEGLDALAAEREEKITLRKIKAEVPDALDVSPAEIKAVREASHASQAVMARSLRINVRTYQNWEQGKAKPNAQAATLIRLVAKHPETLRMLETL</sequence>
<reference evidence="5 6" key="1">
    <citation type="submission" date="2015-12" db="EMBL/GenBank/DDBJ databases">
        <title>Diversity of Burkholderia near neighbor genomes.</title>
        <authorList>
            <person name="Sahl J."/>
            <person name="Wagner D."/>
            <person name="Keim P."/>
        </authorList>
    </citation>
    <scope>NUCLEOTIDE SEQUENCE [LARGE SCALE GENOMIC DNA]</scope>
    <source>
        <strain evidence="5 6">MSMB1184WGS</strain>
    </source>
</reference>
<evidence type="ECO:0000256" key="1">
    <source>
        <dbReference type="ARBA" id="ARBA00023015"/>
    </source>
</evidence>
<keyword evidence="2" id="KW-0238">DNA-binding</keyword>
<dbReference type="GO" id="GO:0003677">
    <property type="term" value="F:DNA binding"/>
    <property type="evidence" value="ECO:0007669"/>
    <property type="project" value="UniProtKB-KW"/>
</dbReference>
<accession>A0A1B4PPY9</accession>
<evidence type="ECO:0000259" key="4">
    <source>
        <dbReference type="PROSITE" id="PS50943"/>
    </source>
</evidence>
<gene>
    <name evidence="5" type="ORF">WT26_07930</name>
</gene>
<dbReference type="InterPro" id="IPR001387">
    <property type="entry name" value="Cro/C1-type_HTH"/>
</dbReference>
<dbReference type="EMBL" id="CP013443">
    <property type="protein sequence ID" value="AOK15955.1"/>
    <property type="molecule type" value="Genomic_DNA"/>
</dbReference>
<dbReference type="SUPFAM" id="SSF47413">
    <property type="entry name" value="lambda repressor-like DNA-binding domains"/>
    <property type="match status" value="1"/>
</dbReference>
<evidence type="ECO:0000256" key="2">
    <source>
        <dbReference type="ARBA" id="ARBA00023125"/>
    </source>
</evidence>
<dbReference type="Proteomes" id="UP000094776">
    <property type="component" value="Chromosome 1"/>
</dbReference>